<dbReference type="Proteomes" id="UP000001963">
    <property type="component" value="Chromosome"/>
</dbReference>
<protein>
    <submittedName>
        <fullName evidence="1">Uncharacterized protein</fullName>
    </submittedName>
</protein>
<accession>A0A286M2U7</accession>
<evidence type="ECO:0000313" key="1">
    <source>
        <dbReference type="EMBL" id="ASV62346.1"/>
    </source>
</evidence>
<sequence>MDRDQQAGLVRISRLTRSGPCVTVARPDCQTQQDYNTKKPFQYGWSVPIHDGCFLSVL</sequence>
<evidence type="ECO:0000313" key="2">
    <source>
        <dbReference type="Proteomes" id="UP000001963"/>
    </source>
</evidence>
<organism evidence="1 2">
    <name type="scientific">Granulibacter bethesdensis (strain ATCC BAA-1260 / CGDNIH1)</name>
    <dbReference type="NCBI Taxonomy" id="391165"/>
    <lineage>
        <taxon>Bacteria</taxon>
        <taxon>Pseudomonadati</taxon>
        <taxon>Pseudomonadota</taxon>
        <taxon>Alphaproteobacteria</taxon>
        <taxon>Acetobacterales</taxon>
        <taxon>Acetobacteraceae</taxon>
        <taxon>Granulibacter</taxon>
    </lineage>
</organism>
<keyword evidence="2" id="KW-1185">Reference proteome</keyword>
<name>A0A286M2U7_GRABC</name>
<proteinExistence type="predicted"/>
<reference evidence="1 2" key="1">
    <citation type="journal article" date="2007" name="J. Bacteriol.">
        <title>Genome sequence analysis of the emerging human pathogenic acetic acid bacterium Granulibacter bethesdensis.</title>
        <authorList>
            <person name="Greenberg D.E."/>
            <person name="Porcella S.F."/>
            <person name="Zelazny A.M."/>
            <person name="Virtaneva K."/>
            <person name="Sturdevant D.E."/>
            <person name="Kupko J.J.III."/>
            <person name="Barbian K.D."/>
            <person name="Babar A."/>
            <person name="Dorward D.W."/>
            <person name="Holland S.M."/>
        </authorList>
    </citation>
    <scope>NUCLEOTIDE SEQUENCE [LARGE SCALE GENOMIC DNA]</scope>
    <source>
        <strain evidence="2">ATCC BAA-1260 / CGDNIH1</strain>
    </source>
</reference>
<dbReference type="EMBL" id="CP000394">
    <property type="protein sequence ID" value="ASV62346.1"/>
    <property type="molecule type" value="Genomic_DNA"/>
</dbReference>
<dbReference type="KEGG" id="gbe:GbCGDNIH1_5008"/>
<gene>
    <name evidence="1" type="ordered locus">GbCGDNIH1_5008</name>
</gene>
<dbReference type="AlphaFoldDB" id="A0A286M2U7"/>